<comment type="caution">
    <text evidence="5">The sequence shown here is derived from an EMBL/GenBank/DDBJ whole genome shotgun (WGS) entry which is preliminary data.</text>
</comment>
<name>A0AAV3U8I8_9ALTE</name>
<dbReference type="InterPro" id="IPR010982">
    <property type="entry name" value="Lambda_DNA-bd_dom_sf"/>
</dbReference>
<dbReference type="SUPFAM" id="SSF47413">
    <property type="entry name" value="lambda repressor-like DNA-binding domains"/>
    <property type="match status" value="1"/>
</dbReference>
<organism evidence="5 6">
    <name type="scientific">Halioxenophilus aromaticivorans</name>
    <dbReference type="NCBI Taxonomy" id="1306992"/>
    <lineage>
        <taxon>Bacteria</taxon>
        <taxon>Pseudomonadati</taxon>
        <taxon>Pseudomonadota</taxon>
        <taxon>Gammaproteobacteria</taxon>
        <taxon>Alteromonadales</taxon>
        <taxon>Alteromonadaceae</taxon>
        <taxon>Halioxenophilus</taxon>
    </lineage>
</organism>
<dbReference type="Gene3D" id="1.10.260.40">
    <property type="entry name" value="lambda repressor-like DNA-binding domains"/>
    <property type="match status" value="1"/>
</dbReference>
<dbReference type="RefSeq" id="WP_345427264.1">
    <property type="nucleotide sequence ID" value="NZ_AP031496.1"/>
</dbReference>
<evidence type="ECO:0000256" key="1">
    <source>
        <dbReference type="ARBA" id="ARBA00023015"/>
    </source>
</evidence>
<evidence type="ECO:0000259" key="4">
    <source>
        <dbReference type="PROSITE" id="PS50932"/>
    </source>
</evidence>
<dbReference type="InterPro" id="IPR000843">
    <property type="entry name" value="HTH_LacI"/>
</dbReference>
<feature type="domain" description="HTH lacI-type" evidence="4">
    <location>
        <begin position="1"/>
        <end position="55"/>
    </location>
</feature>
<evidence type="ECO:0000256" key="2">
    <source>
        <dbReference type="ARBA" id="ARBA00023125"/>
    </source>
</evidence>
<keyword evidence="6" id="KW-1185">Reference proteome</keyword>
<dbReference type="SMART" id="SM00354">
    <property type="entry name" value="HTH_LACI"/>
    <property type="match status" value="1"/>
</dbReference>
<proteinExistence type="predicted"/>
<dbReference type="AlphaFoldDB" id="A0AAV3U8I8"/>
<protein>
    <submittedName>
        <fullName evidence="5">LacI family DNA-binding transcriptional regulator</fullName>
    </submittedName>
</protein>
<dbReference type="Gene3D" id="3.40.50.2300">
    <property type="match status" value="2"/>
</dbReference>
<dbReference type="GO" id="GO:0003700">
    <property type="term" value="F:DNA-binding transcription factor activity"/>
    <property type="evidence" value="ECO:0007669"/>
    <property type="project" value="TreeGrafter"/>
</dbReference>
<evidence type="ECO:0000313" key="6">
    <source>
        <dbReference type="Proteomes" id="UP001409585"/>
    </source>
</evidence>
<dbReference type="PANTHER" id="PTHR30146">
    <property type="entry name" value="LACI-RELATED TRANSCRIPTIONAL REPRESSOR"/>
    <property type="match status" value="1"/>
</dbReference>
<dbReference type="EMBL" id="BAABLX010000076">
    <property type="protein sequence ID" value="GAA4958127.1"/>
    <property type="molecule type" value="Genomic_DNA"/>
</dbReference>
<evidence type="ECO:0000256" key="3">
    <source>
        <dbReference type="ARBA" id="ARBA00023163"/>
    </source>
</evidence>
<dbReference type="Pfam" id="PF00356">
    <property type="entry name" value="LacI"/>
    <property type="match status" value="1"/>
</dbReference>
<gene>
    <name evidence="5" type="ORF">GCM10025791_43390</name>
</gene>
<evidence type="ECO:0000313" key="5">
    <source>
        <dbReference type="EMBL" id="GAA4958127.1"/>
    </source>
</evidence>
<dbReference type="Pfam" id="PF13377">
    <property type="entry name" value="Peripla_BP_3"/>
    <property type="match status" value="1"/>
</dbReference>
<dbReference type="GO" id="GO:0000976">
    <property type="term" value="F:transcription cis-regulatory region binding"/>
    <property type="evidence" value="ECO:0007669"/>
    <property type="project" value="TreeGrafter"/>
</dbReference>
<dbReference type="SUPFAM" id="SSF53822">
    <property type="entry name" value="Periplasmic binding protein-like I"/>
    <property type="match status" value="1"/>
</dbReference>
<dbReference type="PANTHER" id="PTHR30146:SF120">
    <property type="entry name" value="ALANINE RACEMASE"/>
    <property type="match status" value="1"/>
</dbReference>
<sequence>MKMSDLAKIAGVSKSTVSRALANSELVTEETRTRIKALAKEHGYRMDARARNFRKRETLTIGVLVPMPSNSQGEPPATNPFVLEMLGALADELEKKGHELLFAKHSNRDPSWLREFVETRSVDGVIILGQNIYHDILNEIALDYPNLVVWGARMPEQNYITVGSDNYLGGKLVAEHLLQQGCKQLTFLGNTTCPESMQRFAGFKDTVETLVPDTELNVIDCRENHNDGGYRLVSEYVQANKPMDGLFAASDLLANRAIQALRSCQIKVPSDVRIVGYDNISSSEFMTPALTSINQNCRIAAQKLVDKVFARINGKQAESELIPTALIIRESTGVN</sequence>
<dbReference type="PROSITE" id="PS50932">
    <property type="entry name" value="HTH_LACI_2"/>
    <property type="match status" value="1"/>
</dbReference>
<dbReference type="Proteomes" id="UP001409585">
    <property type="component" value="Unassembled WGS sequence"/>
</dbReference>
<dbReference type="PROSITE" id="PS00356">
    <property type="entry name" value="HTH_LACI_1"/>
    <property type="match status" value="1"/>
</dbReference>
<dbReference type="CDD" id="cd01392">
    <property type="entry name" value="HTH_LacI"/>
    <property type="match status" value="1"/>
</dbReference>
<keyword evidence="1" id="KW-0805">Transcription regulation</keyword>
<dbReference type="InterPro" id="IPR028082">
    <property type="entry name" value="Peripla_BP_I"/>
</dbReference>
<keyword evidence="2 5" id="KW-0238">DNA-binding</keyword>
<accession>A0AAV3U8I8</accession>
<dbReference type="InterPro" id="IPR046335">
    <property type="entry name" value="LacI/GalR-like_sensor"/>
</dbReference>
<reference evidence="6" key="1">
    <citation type="journal article" date="2019" name="Int. J. Syst. Evol. Microbiol.">
        <title>The Global Catalogue of Microorganisms (GCM) 10K type strain sequencing project: providing services to taxonomists for standard genome sequencing and annotation.</title>
        <authorList>
            <consortium name="The Broad Institute Genomics Platform"/>
            <consortium name="The Broad Institute Genome Sequencing Center for Infectious Disease"/>
            <person name="Wu L."/>
            <person name="Ma J."/>
        </authorList>
    </citation>
    <scope>NUCLEOTIDE SEQUENCE [LARGE SCALE GENOMIC DNA]</scope>
    <source>
        <strain evidence="6">JCM 19134</strain>
    </source>
</reference>
<keyword evidence="3" id="KW-0804">Transcription</keyword>